<dbReference type="Pfam" id="PF01256">
    <property type="entry name" value="Carb_kinase"/>
    <property type="match status" value="1"/>
</dbReference>
<dbReference type="HAMAP" id="MF_01966">
    <property type="entry name" value="NADHX_epimerase"/>
    <property type="match status" value="1"/>
</dbReference>
<evidence type="ECO:0000256" key="20">
    <source>
        <dbReference type="PIRNR" id="PIRNR017184"/>
    </source>
</evidence>
<proteinExistence type="inferred from homology"/>
<feature type="binding site" evidence="19">
    <location>
        <position position="60"/>
    </location>
    <ligand>
        <name>K(+)</name>
        <dbReference type="ChEBI" id="CHEBI:29103"/>
    </ligand>
</feature>
<dbReference type="Pfam" id="PF03853">
    <property type="entry name" value="YjeF_N"/>
    <property type="match status" value="1"/>
</dbReference>
<dbReference type="InterPro" id="IPR009056">
    <property type="entry name" value="Cyt_c-like_dom"/>
</dbReference>
<dbReference type="Gene3D" id="3.40.1190.20">
    <property type="match status" value="1"/>
</dbReference>
<organism evidence="25 26">
    <name type="scientific">Falsiroseomonas selenitidurans</name>
    <dbReference type="NCBI Taxonomy" id="2716335"/>
    <lineage>
        <taxon>Bacteria</taxon>
        <taxon>Pseudomonadati</taxon>
        <taxon>Pseudomonadota</taxon>
        <taxon>Alphaproteobacteria</taxon>
        <taxon>Acetobacterales</taxon>
        <taxon>Roseomonadaceae</taxon>
        <taxon>Falsiroseomonas</taxon>
    </lineage>
</organism>
<evidence type="ECO:0000259" key="24">
    <source>
        <dbReference type="PROSITE" id="PS51385"/>
    </source>
</evidence>
<evidence type="ECO:0000259" key="22">
    <source>
        <dbReference type="PROSITE" id="PS51007"/>
    </source>
</evidence>
<comment type="similarity">
    <text evidence="4 20">In the C-terminal section; belongs to the NnrD/CARKD family.</text>
</comment>
<evidence type="ECO:0000256" key="16">
    <source>
        <dbReference type="ARBA" id="ARBA00048238"/>
    </source>
</evidence>
<keyword evidence="8 18" id="KW-0521">NADP</keyword>
<dbReference type="InterPro" id="IPR000631">
    <property type="entry name" value="CARKD"/>
</dbReference>
<feature type="domain" description="Cytochrome c" evidence="22">
    <location>
        <begin position="426"/>
        <end position="484"/>
    </location>
</feature>
<feature type="binding site" evidence="19">
    <location>
        <begin position="59"/>
        <end position="63"/>
    </location>
    <ligand>
        <name>(6S)-NADPHX</name>
        <dbReference type="ChEBI" id="CHEBI:64076"/>
    </ligand>
</feature>
<comment type="similarity">
    <text evidence="19">Belongs to the NnrE/AIBP family.</text>
</comment>
<dbReference type="InterPro" id="IPR004443">
    <property type="entry name" value="YjeF_N_dom"/>
</dbReference>
<evidence type="ECO:0000256" key="10">
    <source>
        <dbReference type="ARBA" id="ARBA00023004"/>
    </source>
</evidence>
<evidence type="ECO:0000256" key="18">
    <source>
        <dbReference type="HAMAP-Rule" id="MF_01965"/>
    </source>
</evidence>
<feature type="binding site" evidence="18">
    <location>
        <position position="417"/>
    </location>
    <ligand>
        <name>AMP</name>
        <dbReference type="ChEBI" id="CHEBI:456215"/>
    </ligand>
</feature>
<keyword evidence="11 18" id="KW-0520">NAD</keyword>
<feature type="binding site" evidence="19">
    <location>
        <position position="119"/>
    </location>
    <ligand>
        <name>K(+)</name>
        <dbReference type="ChEBI" id="CHEBI:29103"/>
    </ligand>
</feature>
<dbReference type="InterPro" id="IPR017953">
    <property type="entry name" value="Carbohydrate_kinase_pred_CS"/>
</dbReference>
<evidence type="ECO:0000259" key="23">
    <source>
        <dbReference type="PROSITE" id="PS51383"/>
    </source>
</evidence>
<evidence type="ECO:0000256" key="21">
    <source>
        <dbReference type="PROSITE-ProRule" id="PRU00433"/>
    </source>
</evidence>
<feature type="binding site" evidence="18">
    <location>
        <begin position="388"/>
        <end position="392"/>
    </location>
    <ligand>
        <name>AMP</name>
        <dbReference type="ChEBI" id="CHEBI:456215"/>
    </ligand>
</feature>
<evidence type="ECO:0000313" key="25">
    <source>
        <dbReference type="EMBL" id="NKC31328.1"/>
    </source>
</evidence>
<name>A0ABX1E6A0_9PROT</name>
<feature type="binding site" evidence="18">
    <location>
        <position position="355"/>
    </location>
    <ligand>
        <name>(6S)-NADPHX</name>
        <dbReference type="ChEBI" id="CHEBI:64076"/>
    </ligand>
</feature>
<evidence type="ECO:0000256" key="6">
    <source>
        <dbReference type="ARBA" id="ARBA00022741"/>
    </source>
</evidence>
<dbReference type="NCBIfam" id="TIGR00197">
    <property type="entry name" value="yjeF_nterm"/>
    <property type="match status" value="1"/>
</dbReference>
<feature type="binding site" evidence="18">
    <location>
        <position position="308"/>
    </location>
    <ligand>
        <name>(6S)-NADPHX</name>
        <dbReference type="ChEBI" id="CHEBI:64076"/>
    </ligand>
</feature>
<comment type="similarity">
    <text evidence="3 20">In the N-terminal section; belongs to the NnrE/AIBP family.</text>
</comment>
<comment type="caution">
    <text evidence="19">Lacks conserved residue(s) required for the propagation of feature annotation.</text>
</comment>
<comment type="similarity">
    <text evidence="18">Belongs to the NnrD/CARKD family.</text>
</comment>
<comment type="function">
    <text evidence="15 20">Bifunctional enzyme that catalyzes the epimerization of the S- and R-forms of NAD(P)HX and the dehydration of the S-form of NAD(P)HX at the expense of ADP, which is converted to AMP. This allows the repair of both epimers of NAD(P)HX, a damaged form of NAD(P)H that is a result of enzymatic or heat-dependent hydration.</text>
</comment>
<dbReference type="RefSeq" id="WP_168030167.1">
    <property type="nucleotide sequence ID" value="NZ_JAAVNE010000014.1"/>
</dbReference>
<dbReference type="Proteomes" id="UP000787635">
    <property type="component" value="Unassembled WGS sequence"/>
</dbReference>
<comment type="catalytic activity">
    <reaction evidence="1 19 20">
        <text>(6R)-NADHX = (6S)-NADHX</text>
        <dbReference type="Rhea" id="RHEA:32215"/>
        <dbReference type="ChEBI" id="CHEBI:64074"/>
        <dbReference type="ChEBI" id="CHEBI:64075"/>
        <dbReference type="EC" id="5.1.99.6"/>
    </reaction>
</comment>
<dbReference type="InterPro" id="IPR036652">
    <property type="entry name" value="YjeF_N_dom_sf"/>
</dbReference>
<comment type="cofactor">
    <cofactor evidence="18">
        <name>Mg(2+)</name>
        <dbReference type="ChEBI" id="CHEBI:18420"/>
    </cofactor>
</comment>
<dbReference type="PROSITE" id="PS51383">
    <property type="entry name" value="YJEF_C_3"/>
    <property type="match status" value="1"/>
</dbReference>
<evidence type="ECO:0000256" key="2">
    <source>
        <dbReference type="ARBA" id="ARBA00000909"/>
    </source>
</evidence>
<dbReference type="CDD" id="cd01171">
    <property type="entry name" value="YXKO-related"/>
    <property type="match status" value="1"/>
</dbReference>
<feature type="binding site" evidence="19">
    <location>
        <position position="149"/>
    </location>
    <ligand>
        <name>(6S)-NADPHX</name>
        <dbReference type="ChEBI" id="CHEBI:64076"/>
    </ligand>
</feature>
<dbReference type="Gene3D" id="3.40.50.10260">
    <property type="entry name" value="YjeF N-terminal domain"/>
    <property type="match status" value="1"/>
</dbReference>
<dbReference type="PROSITE" id="PS51385">
    <property type="entry name" value="YJEF_N"/>
    <property type="match status" value="1"/>
</dbReference>
<keyword evidence="26" id="KW-1185">Reference proteome</keyword>
<evidence type="ECO:0000256" key="1">
    <source>
        <dbReference type="ARBA" id="ARBA00000013"/>
    </source>
</evidence>
<dbReference type="PIRSF" id="PIRSF017184">
    <property type="entry name" value="Nnr"/>
    <property type="match status" value="1"/>
</dbReference>
<evidence type="ECO:0000313" key="26">
    <source>
        <dbReference type="Proteomes" id="UP000787635"/>
    </source>
</evidence>
<dbReference type="InterPro" id="IPR029056">
    <property type="entry name" value="Ribokinase-like"/>
</dbReference>
<comment type="cofactor">
    <cofactor evidence="19 20">
        <name>K(+)</name>
        <dbReference type="ChEBI" id="CHEBI:29103"/>
    </cofactor>
    <text evidence="19 20">Binds 1 potassium ion per subunit.</text>
</comment>
<keyword evidence="6 18" id="KW-0547">Nucleotide-binding</keyword>
<evidence type="ECO:0000256" key="15">
    <source>
        <dbReference type="ARBA" id="ARBA00025153"/>
    </source>
</evidence>
<dbReference type="EMBL" id="JAAVNE010000014">
    <property type="protein sequence ID" value="NKC31328.1"/>
    <property type="molecule type" value="Genomic_DNA"/>
</dbReference>
<reference evidence="25 26" key="1">
    <citation type="submission" date="2020-03" db="EMBL/GenBank/DDBJ databases">
        <title>Roseomonas selenitidurans sp. nov. isolated from urban soil.</title>
        <authorList>
            <person name="Liu H."/>
        </authorList>
    </citation>
    <scope>NUCLEOTIDE SEQUENCE [LARGE SCALE GENOMIC DNA]</scope>
    <source>
        <strain evidence="25 26">BU-1</strain>
    </source>
</reference>
<dbReference type="EC" id="5.1.99.6" evidence="20"/>
<feature type="binding site" evidence="18">
    <location>
        <position position="248"/>
    </location>
    <ligand>
        <name>(6S)-NADPHX</name>
        <dbReference type="ChEBI" id="CHEBI:64076"/>
    </ligand>
</feature>
<keyword evidence="14" id="KW-0511">Multifunctional enzyme</keyword>
<evidence type="ECO:0000256" key="8">
    <source>
        <dbReference type="ARBA" id="ARBA00022857"/>
    </source>
</evidence>
<dbReference type="EC" id="4.2.1.136" evidence="20"/>
<evidence type="ECO:0000256" key="12">
    <source>
        <dbReference type="ARBA" id="ARBA00023235"/>
    </source>
</evidence>
<keyword evidence="7 18" id="KW-0067">ATP-binding</keyword>
<dbReference type="PANTHER" id="PTHR12592">
    <property type="entry name" value="ATP-DEPENDENT (S)-NAD(P)H-HYDRATE DEHYDRATASE FAMILY MEMBER"/>
    <property type="match status" value="1"/>
</dbReference>
<keyword evidence="5 19" id="KW-0479">Metal-binding</keyword>
<evidence type="ECO:0000256" key="4">
    <source>
        <dbReference type="ARBA" id="ARBA00009524"/>
    </source>
</evidence>
<feature type="domain" description="YjeF N-terminal" evidence="24">
    <location>
        <begin position="13"/>
        <end position="206"/>
    </location>
</feature>
<sequence length="484" mass="47730">MEWPPELLTPAEMARADAAAIAGGLPGLRLMEAAGTAVARAIRRRFRPAPTLVLAGPGNNGGDGYVVARLLEQAGWPVAVAALAPPAPGGDAAAMAARWRGPTRPFNAAEAGRAGLVVDAVFGAGLSRPVEGLVAAVLAAARGPLVAVDMPSGVDGATGAVAGFAPRAALTVTFFRLKPGHLLYPGRGLCGELVLADIGLPAAVLPAIGPRAFRNGPALWRLPVPGAEAHKYARGHVAVAAGPGMTGAARLVAAGARRIGAGLLTILAPDAATAAVLRTAEAGVMVATGAPAELLADARIGAWVIGPGLPPLAATLDLLRQAVAAGRQVVADAGALRAAAGRPVALAGCAVLTPHAGEFAALFGPPGADRPAAVRAAARATGTVVLLKGADSLVAAPDGRLAINSNAPPWLATGGTGDVLAGMVAGLLAQGMPPFEAACAACHLHGAAATRLGPGLLAEDLPAALPGLLAPMLLDAPPHFGHDF</sequence>
<dbReference type="SUPFAM" id="SSF64153">
    <property type="entry name" value="YjeF N-terminal domain-like"/>
    <property type="match status" value="1"/>
</dbReference>
<evidence type="ECO:0000256" key="5">
    <source>
        <dbReference type="ARBA" id="ARBA00022723"/>
    </source>
</evidence>
<evidence type="ECO:0000256" key="17">
    <source>
        <dbReference type="ARBA" id="ARBA00049209"/>
    </source>
</evidence>
<gene>
    <name evidence="18" type="primary">nnrD</name>
    <name evidence="19" type="synonym">nnrE</name>
    <name evidence="25" type="ORF">HEQ75_10690</name>
</gene>
<dbReference type="SUPFAM" id="SSF53613">
    <property type="entry name" value="Ribokinase-like"/>
    <property type="match status" value="1"/>
</dbReference>
<dbReference type="PANTHER" id="PTHR12592:SF0">
    <property type="entry name" value="ATP-DEPENDENT (S)-NAD(P)H-HYDRATE DEHYDRATASE"/>
    <property type="match status" value="1"/>
</dbReference>
<keyword evidence="10 21" id="KW-0408">Iron</keyword>
<comment type="catalytic activity">
    <reaction evidence="2 19 20">
        <text>(6R)-NADPHX = (6S)-NADPHX</text>
        <dbReference type="Rhea" id="RHEA:32227"/>
        <dbReference type="ChEBI" id="CHEBI:64076"/>
        <dbReference type="ChEBI" id="CHEBI:64077"/>
        <dbReference type="EC" id="5.1.99.6"/>
    </reaction>
</comment>
<evidence type="ECO:0000256" key="13">
    <source>
        <dbReference type="ARBA" id="ARBA00023239"/>
    </source>
</evidence>
<evidence type="ECO:0000256" key="3">
    <source>
        <dbReference type="ARBA" id="ARBA00006001"/>
    </source>
</evidence>
<dbReference type="HAMAP" id="MF_01965">
    <property type="entry name" value="NADHX_dehydratase"/>
    <property type="match status" value="1"/>
</dbReference>
<comment type="caution">
    <text evidence="25">The sequence shown here is derived from an EMBL/GenBank/DDBJ whole genome shotgun (WGS) entry which is preliminary data.</text>
</comment>
<keyword evidence="9 19" id="KW-0630">Potassium</keyword>
<dbReference type="PROSITE" id="PS51007">
    <property type="entry name" value="CYTC"/>
    <property type="match status" value="1"/>
</dbReference>
<feature type="domain" description="YjeF C-terminal" evidence="23">
    <location>
        <begin position="214"/>
        <end position="472"/>
    </location>
</feature>
<accession>A0ABX1E6A0</accession>
<evidence type="ECO:0000256" key="11">
    <source>
        <dbReference type="ARBA" id="ARBA00023027"/>
    </source>
</evidence>
<comment type="function">
    <text evidence="19">Catalyzes the epimerization of the S- and R-forms of NAD(P)HX, a damaged form of NAD(P)H that is a result of enzymatic or heat-dependent hydration. This is a prerequisite for the S-specific NAD(P)H-hydrate dehydratase to allow the repair of both epimers of NAD(P)HX.</text>
</comment>
<keyword evidence="21" id="KW-0349">Heme</keyword>
<feature type="binding site" evidence="19">
    <location>
        <position position="152"/>
    </location>
    <ligand>
        <name>K(+)</name>
        <dbReference type="ChEBI" id="CHEBI:29103"/>
    </ligand>
</feature>
<evidence type="ECO:0000256" key="7">
    <source>
        <dbReference type="ARBA" id="ARBA00022840"/>
    </source>
</evidence>
<protein>
    <recommendedName>
        <fullName evidence="20">Bifunctional NAD(P)H-hydrate repair enzyme</fullName>
    </recommendedName>
    <alternativeName>
        <fullName evidence="20">Nicotinamide nucleotide repair protein</fullName>
    </alternativeName>
    <domain>
        <recommendedName>
            <fullName evidence="20">ADP-dependent (S)-NAD(P)H-hydrate dehydratase</fullName>
            <ecNumber evidence="20">4.2.1.136</ecNumber>
        </recommendedName>
        <alternativeName>
            <fullName evidence="20">ADP-dependent NAD(P)HX dehydratase</fullName>
        </alternativeName>
    </domain>
    <domain>
        <recommendedName>
            <fullName evidence="20">NAD(P)H-hydrate epimerase</fullName>
            <ecNumber evidence="20">5.1.99.6</ecNumber>
        </recommendedName>
    </domain>
</protein>
<feature type="binding site" evidence="18">
    <location>
        <position position="418"/>
    </location>
    <ligand>
        <name>(6S)-NADPHX</name>
        <dbReference type="ChEBI" id="CHEBI:64076"/>
    </ligand>
</feature>
<comment type="catalytic activity">
    <reaction evidence="17 18 20">
        <text>(6S)-NADPHX + ADP = AMP + phosphate + NADPH + H(+)</text>
        <dbReference type="Rhea" id="RHEA:32235"/>
        <dbReference type="ChEBI" id="CHEBI:15378"/>
        <dbReference type="ChEBI" id="CHEBI:43474"/>
        <dbReference type="ChEBI" id="CHEBI:57783"/>
        <dbReference type="ChEBI" id="CHEBI:64076"/>
        <dbReference type="ChEBI" id="CHEBI:456215"/>
        <dbReference type="ChEBI" id="CHEBI:456216"/>
        <dbReference type="EC" id="4.2.1.136"/>
    </reaction>
</comment>
<evidence type="ECO:0000256" key="19">
    <source>
        <dbReference type="HAMAP-Rule" id="MF_01966"/>
    </source>
</evidence>
<comment type="subunit">
    <text evidence="18">Homotetramer.</text>
</comment>
<keyword evidence="12 19" id="KW-0413">Isomerase</keyword>
<comment type="catalytic activity">
    <reaction evidence="16 18 20">
        <text>(6S)-NADHX + ADP = AMP + phosphate + NADH + H(+)</text>
        <dbReference type="Rhea" id="RHEA:32223"/>
        <dbReference type="ChEBI" id="CHEBI:15378"/>
        <dbReference type="ChEBI" id="CHEBI:43474"/>
        <dbReference type="ChEBI" id="CHEBI:57945"/>
        <dbReference type="ChEBI" id="CHEBI:64074"/>
        <dbReference type="ChEBI" id="CHEBI:456215"/>
        <dbReference type="ChEBI" id="CHEBI:456216"/>
        <dbReference type="EC" id="4.2.1.136"/>
    </reaction>
</comment>
<evidence type="ECO:0000256" key="14">
    <source>
        <dbReference type="ARBA" id="ARBA00023268"/>
    </source>
</evidence>
<feature type="binding site" evidence="19">
    <location>
        <begin position="123"/>
        <end position="129"/>
    </location>
    <ligand>
        <name>(6S)-NADPHX</name>
        <dbReference type="ChEBI" id="CHEBI:64076"/>
    </ligand>
</feature>
<evidence type="ECO:0000256" key="9">
    <source>
        <dbReference type="ARBA" id="ARBA00022958"/>
    </source>
</evidence>
<dbReference type="InterPro" id="IPR030677">
    <property type="entry name" value="Nnr"/>
</dbReference>
<comment type="function">
    <text evidence="18">Catalyzes the dehydration of the S-form of NAD(P)HX at the expense of ADP, which is converted to AMP. Together with NAD(P)HX epimerase, which catalyzes the epimerization of the S- and R-forms, the enzyme allows the repair of both epimers of NAD(P)HX, a damaged form of NAD(P)H that is a result of enzymatic or heat-dependent hydration.</text>
</comment>
<keyword evidence="13 18" id="KW-0456">Lyase</keyword>
<dbReference type="PROSITE" id="PS01050">
    <property type="entry name" value="YJEF_C_2"/>
    <property type="match status" value="1"/>
</dbReference>
<dbReference type="NCBIfam" id="TIGR00196">
    <property type="entry name" value="yjeF_cterm"/>
    <property type="match status" value="1"/>
</dbReference>